<dbReference type="GO" id="GO:0032993">
    <property type="term" value="C:protein-DNA complex"/>
    <property type="evidence" value="ECO:0007669"/>
    <property type="project" value="TreeGrafter"/>
</dbReference>
<keyword evidence="6" id="KW-0805">Transcription regulation</keyword>
<gene>
    <name evidence="11" type="ORF">PTE30175_03763</name>
</gene>
<dbReference type="PRINTS" id="PR00039">
    <property type="entry name" value="HTHLYSR"/>
</dbReference>
<dbReference type="InterPro" id="IPR036390">
    <property type="entry name" value="WH_DNA-bd_sf"/>
</dbReference>
<evidence type="ECO:0000256" key="5">
    <source>
        <dbReference type="ARBA" id="ARBA00022605"/>
    </source>
</evidence>
<proteinExistence type="inferred from homology"/>
<dbReference type="PANTHER" id="PTHR30346:SF17">
    <property type="entry name" value="LYSR FAMILY TRANSCRIPTIONAL REGULATOR"/>
    <property type="match status" value="1"/>
</dbReference>
<dbReference type="InterPro" id="IPR000847">
    <property type="entry name" value="LysR_HTH_N"/>
</dbReference>
<dbReference type="Pfam" id="PF00126">
    <property type="entry name" value="HTH_1"/>
    <property type="match status" value="1"/>
</dbReference>
<dbReference type="Proteomes" id="UP000414233">
    <property type="component" value="Unassembled WGS sequence"/>
</dbReference>
<dbReference type="GO" id="GO:0003677">
    <property type="term" value="F:DNA binding"/>
    <property type="evidence" value="ECO:0007669"/>
    <property type="project" value="UniProtKB-KW"/>
</dbReference>
<dbReference type="PANTHER" id="PTHR30346">
    <property type="entry name" value="TRANSCRIPTIONAL DUAL REGULATOR HCAR-RELATED"/>
    <property type="match status" value="1"/>
</dbReference>
<dbReference type="InterPro" id="IPR005119">
    <property type="entry name" value="LysR_subst-bd"/>
</dbReference>
<evidence type="ECO:0000256" key="8">
    <source>
        <dbReference type="ARBA" id="ARBA00023163"/>
    </source>
</evidence>
<evidence type="ECO:0000313" key="12">
    <source>
        <dbReference type="Proteomes" id="UP000414233"/>
    </source>
</evidence>
<dbReference type="RefSeq" id="WP_150698579.1">
    <property type="nucleotide sequence ID" value="NZ_CABPRZ010000017.1"/>
</dbReference>
<dbReference type="GO" id="GO:0003700">
    <property type="term" value="F:DNA-binding transcription factor activity"/>
    <property type="evidence" value="ECO:0007669"/>
    <property type="project" value="InterPro"/>
</dbReference>
<keyword evidence="8" id="KW-0804">Transcription</keyword>
<dbReference type="CDD" id="cd08441">
    <property type="entry name" value="PBP2_MetR"/>
    <property type="match status" value="1"/>
</dbReference>
<evidence type="ECO:0000256" key="2">
    <source>
        <dbReference type="ARBA" id="ARBA00009437"/>
    </source>
</evidence>
<evidence type="ECO:0000259" key="10">
    <source>
        <dbReference type="PROSITE" id="PS50931"/>
    </source>
</evidence>
<evidence type="ECO:0000256" key="9">
    <source>
        <dbReference type="ARBA" id="ARBA00023167"/>
    </source>
</evidence>
<dbReference type="SUPFAM" id="SSF46785">
    <property type="entry name" value="Winged helix' DNA-binding domain"/>
    <property type="match status" value="1"/>
</dbReference>
<evidence type="ECO:0000256" key="3">
    <source>
        <dbReference type="ARBA" id="ARBA00019365"/>
    </source>
</evidence>
<evidence type="ECO:0000256" key="4">
    <source>
        <dbReference type="ARBA" id="ARBA00022490"/>
    </source>
</evidence>
<organism evidence="11 12">
    <name type="scientific">Pandoraea terrae</name>
    <dbReference type="NCBI Taxonomy" id="1537710"/>
    <lineage>
        <taxon>Bacteria</taxon>
        <taxon>Pseudomonadati</taxon>
        <taxon>Pseudomonadota</taxon>
        <taxon>Betaproteobacteria</taxon>
        <taxon>Burkholderiales</taxon>
        <taxon>Burkholderiaceae</taxon>
        <taxon>Pandoraea</taxon>
    </lineage>
</organism>
<dbReference type="Gene3D" id="3.40.190.10">
    <property type="entry name" value="Periplasmic binding protein-like II"/>
    <property type="match status" value="2"/>
</dbReference>
<sequence>MQRTPIELRHLQTLLALRDTGSVSRAALWLHLTQSALSHQIKALEDFYGLSLFVRKSAPLTFTPAGKRLLALAESVVPAVEEAGRDLVRLSQGTQGALRIAVECHTCFDWLMPAMDAFRTRWPEVELDIVSGFHADPIGLLHQDRADLAIVSEHDAAEAVDFHPLFRFQMVALLANDHPLAGKPFLVAEDFRDETLITYPVPDDMLDLIRQVLRPAGIEPTRRTSELTVAILQLVASRRGLAALPLWAVTGYLERRYVSARPITAQGLTAELWAATVPAVSGKPYIGEFVALMRETSLLTLPEIELL</sequence>
<dbReference type="Gene3D" id="1.10.10.10">
    <property type="entry name" value="Winged helix-like DNA-binding domain superfamily/Winged helix DNA-binding domain"/>
    <property type="match status" value="1"/>
</dbReference>
<accession>A0A5E4XFS6</accession>
<keyword evidence="4" id="KW-0963">Cytoplasm</keyword>
<comment type="similarity">
    <text evidence="2">Belongs to the LysR transcriptional regulatory family.</text>
</comment>
<keyword evidence="12" id="KW-1185">Reference proteome</keyword>
<dbReference type="PROSITE" id="PS50931">
    <property type="entry name" value="HTH_LYSR"/>
    <property type="match status" value="1"/>
</dbReference>
<comment type="subcellular location">
    <subcellularLocation>
        <location evidence="1">Cytoplasm</location>
    </subcellularLocation>
</comment>
<dbReference type="SUPFAM" id="SSF53850">
    <property type="entry name" value="Periplasmic binding protein-like II"/>
    <property type="match status" value="1"/>
</dbReference>
<keyword evidence="7" id="KW-0238">DNA-binding</keyword>
<dbReference type="Pfam" id="PF03466">
    <property type="entry name" value="LysR_substrate"/>
    <property type="match status" value="1"/>
</dbReference>
<dbReference type="InterPro" id="IPR036388">
    <property type="entry name" value="WH-like_DNA-bd_sf"/>
</dbReference>
<feature type="domain" description="HTH lysR-type" evidence="10">
    <location>
        <begin position="6"/>
        <end position="63"/>
    </location>
</feature>
<dbReference type="AlphaFoldDB" id="A0A5E4XFS6"/>
<name>A0A5E4XFS6_9BURK</name>
<keyword evidence="9" id="KW-0486">Methionine biosynthesis</keyword>
<evidence type="ECO:0000256" key="1">
    <source>
        <dbReference type="ARBA" id="ARBA00004496"/>
    </source>
</evidence>
<evidence type="ECO:0000313" key="11">
    <source>
        <dbReference type="EMBL" id="VVE35177.1"/>
    </source>
</evidence>
<keyword evidence="5" id="KW-0028">Amino-acid biosynthesis</keyword>
<evidence type="ECO:0000256" key="7">
    <source>
        <dbReference type="ARBA" id="ARBA00023125"/>
    </source>
</evidence>
<reference evidence="11 12" key="1">
    <citation type="submission" date="2019-08" db="EMBL/GenBank/DDBJ databases">
        <authorList>
            <person name="Peeters C."/>
        </authorList>
    </citation>
    <scope>NUCLEOTIDE SEQUENCE [LARGE SCALE GENOMIC DNA]</scope>
    <source>
        <strain evidence="11 12">LMG 30175</strain>
    </source>
</reference>
<dbReference type="OrthoDB" id="155872at2"/>
<dbReference type="EMBL" id="CABPRZ010000017">
    <property type="protein sequence ID" value="VVE35177.1"/>
    <property type="molecule type" value="Genomic_DNA"/>
</dbReference>
<dbReference type="GO" id="GO:0005737">
    <property type="term" value="C:cytoplasm"/>
    <property type="evidence" value="ECO:0007669"/>
    <property type="project" value="UniProtKB-SubCell"/>
</dbReference>
<evidence type="ECO:0000256" key="6">
    <source>
        <dbReference type="ARBA" id="ARBA00023015"/>
    </source>
</evidence>
<dbReference type="GO" id="GO:0009086">
    <property type="term" value="P:methionine biosynthetic process"/>
    <property type="evidence" value="ECO:0007669"/>
    <property type="project" value="UniProtKB-KW"/>
</dbReference>
<protein>
    <recommendedName>
        <fullName evidence="3">HTH-type transcriptional regulator MetR</fullName>
    </recommendedName>
</protein>
<dbReference type="InterPro" id="IPR037406">
    <property type="entry name" value="MetR_PBP2"/>
</dbReference>